<sequence>MRTVRRAIDFDDILLRAAKRQMSIMLVRWLVMFFAGLQNTTRVYNDRTALTSAYRCFTVSAIIIIIISVGGLGDWPKAENVPPSIMRKMKPPTQTTEDFVAVVKSAAP</sequence>
<dbReference type="AlphaFoldDB" id="A0A182URM1"/>
<proteinExistence type="predicted"/>
<reference evidence="2" key="1">
    <citation type="submission" date="2020-05" db="UniProtKB">
        <authorList>
            <consortium name="EnsemblMetazoa"/>
        </authorList>
    </citation>
    <scope>IDENTIFICATION</scope>
    <source>
        <strain evidence="2">MAF</strain>
    </source>
</reference>
<evidence type="ECO:0000313" key="2">
    <source>
        <dbReference type="EnsemblMetazoa" id="AMEM002422-PA"/>
    </source>
</evidence>
<evidence type="ECO:0000256" key="1">
    <source>
        <dbReference type="SAM" id="Phobius"/>
    </source>
</evidence>
<feature type="transmembrane region" description="Helical" evidence="1">
    <location>
        <begin position="52"/>
        <end position="72"/>
    </location>
</feature>
<keyword evidence="1" id="KW-0812">Transmembrane</keyword>
<evidence type="ECO:0000313" key="3">
    <source>
        <dbReference type="Proteomes" id="UP000075903"/>
    </source>
</evidence>
<protein>
    <submittedName>
        <fullName evidence="2">Uncharacterized protein</fullName>
    </submittedName>
</protein>
<dbReference type="EnsemblMetazoa" id="AMEM002422-RA">
    <property type="protein sequence ID" value="AMEM002422-PA"/>
    <property type="gene ID" value="AMEM002422"/>
</dbReference>
<keyword evidence="1" id="KW-0472">Membrane</keyword>
<organism evidence="2 3">
    <name type="scientific">Anopheles merus</name>
    <name type="common">Mosquito</name>
    <dbReference type="NCBI Taxonomy" id="30066"/>
    <lineage>
        <taxon>Eukaryota</taxon>
        <taxon>Metazoa</taxon>
        <taxon>Ecdysozoa</taxon>
        <taxon>Arthropoda</taxon>
        <taxon>Hexapoda</taxon>
        <taxon>Insecta</taxon>
        <taxon>Pterygota</taxon>
        <taxon>Neoptera</taxon>
        <taxon>Endopterygota</taxon>
        <taxon>Diptera</taxon>
        <taxon>Nematocera</taxon>
        <taxon>Culicoidea</taxon>
        <taxon>Culicidae</taxon>
        <taxon>Anophelinae</taxon>
        <taxon>Anopheles</taxon>
    </lineage>
</organism>
<dbReference type="VEuPathDB" id="VectorBase:AMEM002422"/>
<keyword evidence="3" id="KW-1185">Reference proteome</keyword>
<accession>A0A182URM1</accession>
<keyword evidence="1" id="KW-1133">Transmembrane helix</keyword>
<name>A0A182URM1_ANOME</name>
<dbReference type="Proteomes" id="UP000075903">
    <property type="component" value="Unassembled WGS sequence"/>
</dbReference>